<evidence type="ECO:0000313" key="1">
    <source>
        <dbReference type="EMBL" id="EYC43481.1"/>
    </source>
</evidence>
<protein>
    <submittedName>
        <fullName evidence="1">Uncharacterized protein</fullName>
    </submittedName>
</protein>
<keyword evidence="2" id="KW-1185">Reference proteome</keyword>
<dbReference type="Proteomes" id="UP000024635">
    <property type="component" value="Unassembled WGS sequence"/>
</dbReference>
<evidence type="ECO:0000313" key="2">
    <source>
        <dbReference type="Proteomes" id="UP000024635"/>
    </source>
</evidence>
<reference evidence="2" key="1">
    <citation type="journal article" date="2015" name="Nat. Genet.">
        <title>The genome and transcriptome of the zoonotic hookworm Ancylostoma ceylanicum identify infection-specific gene families.</title>
        <authorList>
            <person name="Schwarz E.M."/>
            <person name="Hu Y."/>
            <person name="Antoshechkin I."/>
            <person name="Miller M.M."/>
            <person name="Sternberg P.W."/>
            <person name="Aroian R.V."/>
        </authorList>
    </citation>
    <scope>NUCLEOTIDE SEQUENCE</scope>
    <source>
        <strain evidence="2">HY135</strain>
    </source>
</reference>
<dbReference type="EMBL" id="JARK01000092">
    <property type="protein sequence ID" value="EYC43481.1"/>
    <property type="molecule type" value="Genomic_DNA"/>
</dbReference>
<proteinExistence type="predicted"/>
<organism evidence="1 2">
    <name type="scientific">Ancylostoma ceylanicum</name>
    <dbReference type="NCBI Taxonomy" id="53326"/>
    <lineage>
        <taxon>Eukaryota</taxon>
        <taxon>Metazoa</taxon>
        <taxon>Ecdysozoa</taxon>
        <taxon>Nematoda</taxon>
        <taxon>Chromadorea</taxon>
        <taxon>Rhabditida</taxon>
        <taxon>Rhabditina</taxon>
        <taxon>Rhabditomorpha</taxon>
        <taxon>Strongyloidea</taxon>
        <taxon>Ancylostomatidae</taxon>
        <taxon>Ancylostomatinae</taxon>
        <taxon>Ancylostoma</taxon>
    </lineage>
</organism>
<comment type="caution">
    <text evidence="1">The sequence shown here is derived from an EMBL/GenBank/DDBJ whole genome shotgun (WGS) entry which is preliminary data.</text>
</comment>
<gene>
    <name evidence="1" type="primary">Acey_s0492.g2418</name>
    <name evidence="1" type="ORF">Y032_0492g2418</name>
</gene>
<sequence>MILGFLDMVSREQLLVDEGGRHARATVWLYLEFPRAVICAKGKSMEQSKWLSFPKDVLGVPDLLERRSHRRECFSHRLRAESDCATRKETK</sequence>
<accession>A0A016WV56</accession>
<name>A0A016WV56_9BILA</name>
<dbReference type="AlphaFoldDB" id="A0A016WV56"/>